<evidence type="ECO:0000256" key="1">
    <source>
        <dbReference type="ARBA" id="ARBA00025788"/>
    </source>
</evidence>
<dbReference type="InterPro" id="IPR008979">
    <property type="entry name" value="Galactose-bd-like_sf"/>
</dbReference>
<dbReference type="Pfam" id="PF06201">
    <property type="entry name" value="PITH"/>
    <property type="match status" value="1"/>
</dbReference>
<gene>
    <name evidence="3" type="ORF">MICPUN_76600</name>
</gene>
<protein>
    <recommendedName>
        <fullName evidence="2">PITH domain-containing protein</fullName>
    </recommendedName>
</protein>
<dbReference type="OMA" id="YEALANP"/>
<evidence type="ECO:0000313" key="4">
    <source>
        <dbReference type="Proteomes" id="UP000002009"/>
    </source>
</evidence>
<reference evidence="3 4" key="1">
    <citation type="journal article" date="2009" name="Science">
        <title>Green evolution and dynamic adaptations revealed by genomes of the marine picoeukaryotes Micromonas.</title>
        <authorList>
            <person name="Worden A.Z."/>
            <person name="Lee J.H."/>
            <person name="Mock T."/>
            <person name="Rouze P."/>
            <person name="Simmons M.P."/>
            <person name="Aerts A.L."/>
            <person name="Allen A.E."/>
            <person name="Cuvelier M.L."/>
            <person name="Derelle E."/>
            <person name="Everett M.V."/>
            <person name="Foulon E."/>
            <person name="Grimwood J."/>
            <person name="Gundlach H."/>
            <person name="Henrissat B."/>
            <person name="Napoli C."/>
            <person name="McDonald S.M."/>
            <person name="Parker M.S."/>
            <person name="Rombauts S."/>
            <person name="Salamov A."/>
            <person name="Von Dassow P."/>
            <person name="Badger J.H."/>
            <person name="Coutinho P.M."/>
            <person name="Demir E."/>
            <person name="Dubchak I."/>
            <person name="Gentemann C."/>
            <person name="Eikrem W."/>
            <person name="Gready J.E."/>
            <person name="John U."/>
            <person name="Lanier W."/>
            <person name="Lindquist E.A."/>
            <person name="Lucas S."/>
            <person name="Mayer K.F."/>
            <person name="Moreau H."/>
            <person name="Not F."/>
            <person name="Otillar R."/>
            <person name="Panaud O."/>
            <person name="Pangilinan J."/>
            <person name="Paulsen I."/>
            <person name="Piegu B."/>
            <person name="Poliakov A."/>
            <person name="Robbens S."/>
            <person name="Schmutz J."/>
            <person name="Toulza E."/>
            <person name="Wyss T."/>
            <person name="Zelensky A."/>
            <person name="Zhou K."/>
            <person name="Armbrust E.V."/>
            <person name="Bhattacharya D."/>
            <person name="Goodenough U.W."/>
            <person name="Van de Peer Y."/>
            <person name="Grigoriev I.V."/>
        </authorList>
    </citation>
    <scope>NUCLEOTIDE SEQUENCE [LARGE SCALE GENOMIC DNA]</scope>
    <source>
        <strain evidence="4">RCC299 / NOUM17</strain>
    </source>
</reference>
<dbReference type="InterPro" id="IPR045099">
    <property type="entry name" value="PITH1-like"/>
</dbReference>
<accession>C1FFF3</accession>
<organism evidence="3 4">
    <name type="scientific">Micromonas commoda (strain RCC299 / NOUM17 / CCMP2709)</name>
    <name type="common">Picoplanktonic green alga</name>
    <dbReference type="NCBI Taxonomy" id="296587"/>
    <lineage>
        <taxon>Eukaryota</taxon>
        <taxon>Viridiplantae</taxon>
        <taxon>Chlorophyta</taxon>
        <taxon>Mamiellophyceae</taxon>
        <taxon>Mamiellales</taxon>
        <taxon>Mamiellaceae</taxon>
        <taxon>Micromonas</taxon>
    </lineage>
</organism>
<comment type="similarity">
    <text evidence="1">Belongs to the PITHD1 family.</text>
</comment>
<feature type="non-terminal residue" evidence="3">
    <location>
        <position position="134"/>
    </location>
</feature>
<dbReference type="GeneID" id="8245735"/>
<keyword evidence="4" id="KW-1185">Reference proteome</keyword>
<dbReference type="PANTHER" id="PTHR12175">
    <property type="entry name" value="AD039 HT014 THIOREDOXIN FAMILY TRP26"/>
    <property type="match status" value="1"/>
</dbReference>
<feature type="domain" description="PITH" evidence="2">
    <location>
        <begin position="1"/>
        <end position="127"/>
    </location>
</feature>
<dbReference type="RefSeq" id="XP_002507817.1">
    <property type="nucleotide sequence ID" value="XM_002507771.1"/>
</dbReference>
<feature type="non-terminal residue" evidence="3">
    <location>
        <position position="1"/>
    </location>
</feature>
<dbReference type="PANTHER" id="PTHR12175:SF1">
    <property type="entry name" value="PITH DOMAIN-CONTAINING PROTEIN 1"/>
    <property type="match status" value="1"/>
</dbReference>
<dbReference type="Gene3D" id="2.60.120.470">
    <property type="entry name" value="PITH domain"/>
    <property type="match status" value="1"/>
</dbReference>
<dbReference type="KEGG" id="mis:MICPUN_76600"/>
<dbReference type="AlphaFoldDB" id="C1FFF3"/>
<dbReference type="EMBL" id="CP001575">
    <property type="protein sequence ID" value="ACO69075.1"/>
    <property type="molecule type" value="Genomic_DNA"/>
</dbReference>
<dbReference type="PROSITE" id="PS51532">
    <property type="entry name" value="PITH"/>
    <property type="match status" value="1"/>
</dbReference>
<name>C1FFF3_MICCC</name>
<dbReference type="eggNOG" id="KOG1730">
    <property type="taxonomic scope" value="Eukaryota"/>
</dbReference>
<dbReference type="InterPro" id="IPR010400">
    <property type="entry name" value="PITH_dom"/>
</dbReference>
<dbReference type="InterPro" id="IPR037047">
    <property type="entry name" value="PITH_dom_sf"/>
</dbReference>
<dbReference type="InParanoid" id="C1FFF3"/>
<dbReference type="FunCoup" id="C1FFF3">
    <property type="interactions" value="1741"/>
</dbReference>
<proteinExistence type="inferred from homology"/>
<dbReference type="Proteomes" id="UP000002009">
    <property type="component" value="Chromosome 8"/>
</dbReference>
<evidence type="ECO:0000313" key="3">
    <source>
        <dbReference type="EMBL" id="ACO69075.1"/>
    </source>
</evidence>
<sequence>SDDDPELIVHVPFTSDVKVRGVMVIGGGSGSAPSKLKCWVNKAPGEIDFSNADRKTPTQQWDLAEDFAGELEYRTDFTQFQAVSSLTLYFPTNFNGDGATEVWFVGLRGEGTLNRRDMIVTAVYEARAMPQDHK</sequence>
<dbReference type="SUPFAM" id="SSF49785">
    <property type="entry name" value="Galactose-binding domain-like"/>
    <property type="match status" value="1"/>
</dbReference>
<evidence type="ECO:0000259" key="2">
    <source>
        <dbReference type="PROSITE" id="PS51532"/>
    </source>
</evidence>
<dbReference type="OrthoDB" id="2635at2759"/>
<dbReference type="GO" id="GO:0005737">
    <property type="term" value="C:cytoplasm"/>
    <property type="evidence" value="ECO:0007669"/>
    <property type="project" value="UniProtKB-ARBA"/>
</dbReference>